<name>A0A1D2AA86_AUXPR</name>
<feature type="compositionally biased region" description="Low complexity" evidence="5">
    <location>
        <begin position="296"/>
        <end position="306"/>
    </location>
</feature>
<feature type="compositionally biased region" description="Low complexity" evidence="5">
    <location>
        <begin position="444"/>
        <end position="454"/>
    </location>
</feature>
<dbReference type="SMART" id="SM00356">
    <property type="entry name" value="ZnF_C3H1"/>
    <property type="match status" value="2"/>
</dbReference>
<dbReference type="PANTHER" id="PTHR15725">
    <property type="entry name" value="ZN-FINGER, C-X8-C-X5-C-X3-H TYPE-CONTAINING"/>
    <property type="match status" value="1"/>
</dbReference>
<feature type="compositionally biased region" description="Low complexity" evidence="5">
    <location>
        <begin position="265"/>
        <end position="279"/>
    </location>
</feature>
<evidence type="ECO:0000256" key="1">
    <source>
        <dbReference type="ARBA" id="ARBA00022723"/>
    </source>
</evidence>
<dbReference type="Pfam" id="PF14608">
    <property type="entry name" value="zf-CCCH_2"/>
    <property type="match status" value="2"/>
</dbReference>
<evidence type="ECO:0000259" key="6">
    <source>
        <dbReference type="PROSITE" id="PS50103"/>
    </source>
</evidence>
<feature type="compositionally biased region" description="Low complexity" evidence="5">
    <location>
        <begin position="99"/>
        <end position="108"/>
    </location>
</feature>
<dbReference type="InterPro" id="IPR000571">
    <property type="entry name" value="Znf_CCCH"/>
</dbReference>
<keyword evidence="1 4" id="KW-0479">Metal-binding</keyword>
<evidence type="ECO:0000256" key="5">
    <source>
        <dbReference type="SAM" id="MobiDB-lite"/>
    </source>
</evidence>
<evidence type="ECO:0000256" key="4">
    <source>
        <dbReference type="PROSITE-ProRule" id="PRU00723"/>
    </source>
</evidence>
<protein>
    <recommendedName>
        <fullName evidence="6">C3H1-type domain-containing protein</fullName>
    </recommendedName>
</protein>
<evidence type="ECO:0000256" key="3">
    <source>
        <dbReference type="ARBA" id="ARBA00022833"/>
    </source>
</evidence>
<feature type="zinc finger region" description="C3H1-type" evidence="4">
    <location>
        <begin position="39"/>
        <end position="66"/>
    </location>
</feature>
<gene>
    <name evidence="7" type="ORF">g.6912</name>
</gene>
<feature type="region of interest" description="Disordered" evidence="5">
    <location>
        <begin position="84"/>
        <end position="454"/>
    </location>
</feature>
<dbReference type="SUPFAM" id="SSF90229">
    <property type="entry name" value="CCCH zinc finger"/>
    <property type="match status" value="2"/>
</dbReference>
<feature type="zinc finger region" description="C3H1-type" evidence="4">
    <location>
        <begin position="4"/>
        <end position="31"/>
    </location>
</feature>
<dbReference type="InterPro" id="IPR036855">
    <property type="entry name" value="Znf_CCCH_sf"/>
</dbReference>
<keyword evidence="3 4" id="KW-0862">Zinc</keyword>
<proteinExistence type="predicted"/>
<organism evidence="7">
    <name type="scientific">Auxenochlorella protothecoides</name>
    <name type="common">Green microalga</name>
    <name type="synonym">Chlorella protothecoides</name>
    <dbReference type="NCBI Taxonomy" id="3075"/>
    <lineage>
        <taxon>Eukaryota</taxon>
        <taxon>Viridiplantae</taxon>
        <taxon>Chlorophyta</taxon>
        <taxon>core chlorophytes</taxon>
        <taxon>Trebouxiophyceae</taxon>
        <taxon>Chlorellales</taxon>
        <taxon>Chlorellaceae</taxon>
        <taxon>Auxenochlorella</taxon>
    </lineage>
</organism>
<feature type="compositionally biased region" description="Gly residues" evidence="5">
    <location>
        <begin position="313"/>
        <end position="323"/>
    </location>
</feature>
<dbReference type="EMBL" id="GDKF01002759">
    <property type="protein sequence ID" value="JAT75863.1"/>
    <property type="molecule type" value="Transcribed_RNA"/>
</dbReference>
<dbReference type="PROSITE" id="PS50103">
    <property type="entry name" value="ZF_C3H1"/>
    <property type="match status" value="2"/>
</dbReference>
<feature type="domain" description="C3H1-type" evidence="6">
    <location>
        <begin position="4"/>
        <end position="31"/>
    </location>
</feature>
<evidence type="ECO:0000313" key="7">
    <source>
        <dbReference type="EMBL" id="JAT75863.1"/>
    </source>
</evidence>
<accession>A0A1D2AA86</accession>
<dbReference type="Gene3D" id="4.10.1000.10">
    <property type="entry name" value="Zinc finger, CCCH-type"/>
    <property type="match status" value="1"/>
</dbReference>
<feature type="compositionally biased region" description="Low complexity" evidence="5">
    <location>
        <begin position="354"/>
        <end position="373"/>
    </location>
</feature>
<reference evidence="7" key="1">
    <citation type="submission" date="2015-08" db="EMBL/GenBank/DDBJ databases">
        <authorList>
            <person name="Babu N.S."/>
            <person name="Beckwith C.J."/>
            <person name="Beseler K.G."/>
            <person name="Brison A."/>
            <person name="Carone J.V."/>
            <person name="Caskin T.P."/>
            <person name="Diamond M."/>
            <person name="Durham M.E."/>
            <person name="Foxe J.M."/>
            <person name="Go M."/>
            <person name="Henderson B.A."/>
            <person name="Jones I.B."/>
            <person name="McGettigan J.A."/>
            <person name="Micheletti S.J."/>
            <person name="Nasrallah M.E."/>
            <person name="Ortiz D."/>
            <person name="Piller C.R."/>
            <person name="Privatt S.R."/>
            <person name="Schneider S.L."/>
            <person name="Sharp S."/>
            <person name="Smith T.C."/>
            <person name="Stanton J.D."/>
            <person name="Ullery H.E."/>
            <person name="Wilson R.J."/>
            <person name="Serrano M.G."/>
            <person name="Buck G."/>
            <person name="Lee V."/>
            <person name="Wang Y."/>
            <person name="Carvalho R."/>
            <person name="Voegtly L."/>
            <person name="Shi R."/>
            <person name="Duckworth R."/>
            <person name="Johnson A."/>
            <person name="Loviza R."/>
            <person name="Walstead R."/>
            <person name="Shah Z."/>
            <person name="Kiflezghi M."/>
            <person name="Wade K."/>
            <person name="Ball S.L."/>
            <person name="Bradley K.W."/>
            <person name="Asai D.J."/>
            <person name="Bowman C.A."/>
            <person name="Russell D.A."/>
            <person name="Pope W.H."/>
            <person name="Jacobs-Sera D."/>
            <person name="Hendrix R.W."/>
            <person name="Hatfull G.F."/>
        </authorList>
    </citation>
    <scope>NUCLEOTIDE SEQUENCE</scope>
</reference>
<dbReference type="PANTHER" id="PTHR15725:SF14">
    <property type="entry name" value="ZINC FINGER CCCH DOMAIN-CONTAINING PROTEIN 11A"/>
    <property type="match status" value="1"/>
</dbReference>
<evidence type="ECO:0000256" key="2">
    <source>
        <dbReference type="ARBA" id="ARBA00022771"/>
    </source>
</evidence>
<dbReference type="GO" id="GO:0008270">
    <property type="term" value="F:zinc ion binding"/>
    <property type="evidence" value="ECO:0007669"/>
    <property type="project" value="UniProtKB-KW"/>
</dbReference>
<feature type="domain" description="C3H1-type" evidence="6">
    <location>
        <begin position="39"/>
        <end position="66"/>
    </location>
</feature>
<keyword evidence="2 4" id="KW-0863">Zinc-finger</keyword>
<feature type="compositionally biased region" description="Low complexity" evidence="5">
    <location>
        <begin position="140"/>
        <end position="172"/>
    </location>
</feature>
<sequence>MLDSRKNQDCIFYIQGTCNKGALCPFRHDQSKVQQHRAQQAQQDCIFFLQGWCSKGSLCPFRHDQAKADALKALNSSTAPNLQQVARASPAAPSPAAPGPTLASAPAPTRQQVRLAPVPPAPQRTSLAAGLMGGRTSPVPAAASGDARRGGATSASGASASGAATASGLAAPAPGPPRAPPTLAGRLGPRQGARDQGASPLPPRLQQRLGRERSGSGPDAPTGAASSLSDRLGSKRSSDGLVTMASRTGSVASPDARPAPKVVREGAPPARGPRQGAASPSPPSPERRRWATPAEAPGAPRSAYAAPSPPGDGAAGGRVGGGNASRREPAPALEPVAPRPKTIEEIRAAKRAKQQSSAGSAPASGPAKPASKPTQRVTPAVPAQQARKPAAPSASPLAEQAAEPAQSVPTPTVAKPASRGGETAGAEAPPPRKPENTSLQGAEVASDVAASTAPADADADDFLMLDEELEGLNEDLGDLVDEDFEAQMRALEEAAAG</sequence>
<dbReference type="AlphaFoldDB" id="A0A1D2AA86"/>